<reference evidence="3 4" key="1">
    <citation type="submission" date="2017-11" db="EMBL/GenBank/DDBJ databases">
        <title>Whole genome sequencing of cultured pathogen.</title>
        <authorList>
            <person name="Hoffmann M."/>
            <person name="Sanchez M."/>
            <person name="Timme R."/>
            <person name="Nudel K."/>
            <person name="Bry L."/>
        </authorList>
    </citation>
    <scope>NUCLEOTIDE SEQUENCE [LARGE SCALE GENOMIC DNA]</scope>
    <source>
        <strain evidence="3 4">216</strain>
    </source>
</reference>
<gene>
    <name evidence="3" type="ORF">A9D01_07685</name>
</gene>
<evidence type="ECO:0000313" key="3">
    <source>
        <dbReference type="EMBL" id="ATZ08644.1"/>
    </source>
</evidence>
<keyword evidence="1" id="KW-0233">DNA recombination</keyword>
<dbReference type="PANTHER" id="PTHR30349">
    <property type="entry name" value="PHAGE INTEGRASE-RELATED"/>
    <property type="match status" value="1"/>
</dbReference>
<feature type="domain" description="Tyr recombinase" evidence="2">
    <location>
        <begin position="188"/>
        <end position="383"/>
    </location>
</feature>
<dbReference type="InterPro" id="IPR050090">
    <property type="entry name" value="Tyrosine_recombinase_XerCD"/>
</dbReference>
<dbReference type="InterPro" id="IPR011010">
    <property type="entry name" value="DNA_brk_join_enz"/>
</dbReference>
<evidence type="ECO:0000256" key="1">
    <source>
        <dbReference type="ARBA" id="ARBA00023172"/>
    </source>
</evidence>
<dbReference type="InterPro" id="IPR013762">
    <property type="entry name" value="Integrase-like_cat_sf"/>
</dbReference>
<dbReference type="EMBL" id="CP024932">
    <property type="protein sequence ID" value="ATZ08644.1"/>
    <property type="molecule type" value="Genomic_DNA"/>
</dbReference>
<dbReference type="InterPro" id="IPR002104">
    <property type="entry name" value="Integrase_catalytic"/>
</dbReference>
<dbReference type="RefSeq" id="WP_100619009.1">
    <property type="nucleotide sequence ID" value="NZ_CP024932.1"/>
</dbReference>
<dbReference type="PROSITE" id="PS51898">
    <property type="entry name" value="TYR_RECOMBINASE"/>
    <property type="match status" value="1"/>
</dbReference>
<protein>
    <submittedName>
        <fullName evidence="3">Integrase</fullName>
    </submittedName>
</protein>
<organism evidence="3 4">
    <name type="scientific">Corynebacterium striatum</name>
    <dbReference type="NCBI Taxonomy" id="43770"/>
    <lineage>
        <taxon>Bacteria</taxon>
        <taxon>Bacillati</taxon>
        <taxon>Actinomycetota</taxon>
        <taxon>Actinomycetes</taxon>
        <taxon>Mycobacteriales</taxon>
        <taxon>Corynebacteriaceae</taxon>
        <taxon>Corynebacterium</taxon>
    </lineage>
</organism>
<dbReference type="GO" id="GO:0006310">
    <property type="term" value="P:DNA recombination"/>
    <property type="evidence" value="ECO:0007669"/>
    <property type="project" value="UniProtKB-KW"/>
</dbReference>
<evidence type="ECO:0000259" key="2">
    <source>
        <dbReference type="PROSITE" id="PS51898"/>
    </source>
</evidence>
<dbReference type="Gene3D" id="1.10.443.10">
    <property type="entry name" value="Intergrase catalytic core"/>
    <property type="match status" value="1"/>
</dbReference>
<dbReference type="AlphaFoldDB" id="A0ABC8CKL0"/>
<dbReference type="Pfam" id="PF00589">
    <property type="entry name" value="Phage_integrase"/>
    <property type="match status" value="1"/>
</dbReference>
<proteinExistence type="predicted"/>
<dbReference type="SUPFAM" id="SSF56349">
    <property type="entry name" value="DNA breaking-rejoining enzymes"/>
    <property type="match status" value="1"/>
</dbReference>
<dbReference type="Proteomes" id="UP000231994">
    <property type="component" value="Chromosome"/>
</dbReference>
<sequence>MARKKLPIGELGTIKFTQVGPRKWRARGYVRTYSGTRVQVQGTGRTKGIAEQTLRTNANMRVYENAGALLDSNSTLNELLRQTLDAMRAGTIGKKLRVQSVNTYERQLSLFKGERGDQAIGNLPLYECSKNVLTHWLMKLSERTPANAKLAKVLLSRAYDLTAMHGLEIWTSNPTYGVKLHSKDKENDEPVALSLADIQTIWQNVQAWQTDYKRTDLVGVVGACMATGFRINEVLALQWADIDLSTSPATITNTGTLVRQDGKLIRQPKTKTKNGFRVVKIPEWFADMLRARVARADSPLVFPNDRGGFMDAVNIRTRFREARGPMFEHVKFKSFRSSVATTIANTTSVEEAQKQLGHSSPNITQRYYVQRAADAGDHTAILELFAPANVMIK</sequence>
<name>A0ABC8CKL0_CORST</name>
<evidence type="ECO:0000313" key="4">
    <source>
        <dbReference type="Proteomes" id="UP000231994"/>
    </source>
</evidence>
<dbReference type="CDD" id="cd01189">
    <property type="entry name" value="INT_ICEBs1_C_like"/>
    <property type="match status" value="1"/>
</dbReference>
<dbReference type="PANTHER" id="PTHR30349:SF64">
    <property type="entry name" value="PROPHAGE INTEGRASE INTD-RELATED"/>
    <property type="match status" value="1"/>
</dbReference>
<accession>A0ABC8CKL0</accession>